<accession>A0A4P6M3Y5</accession>
<organism evidence="5 6">
    <name type="scientific">Blautia producta</name>
    <dbReference type="NCBI Taxonomy" id="33035"/>
    <lineage>
        <taxon>Bacteria</taxon>
        <taxon>Bacillati</taxon>
        <taxon>Bacillota</taxon>
        <taxon>Clostridia</taxon>
        <taxon>Lachnospirales</taxon>
        <taxon>Lachnospiraceae</taxon>
        <taxon>Blautia</taxon>
    </lineage>
</organism>
<evidence type="ECO:0000313" key="6">
    <source>
        <dbReference type="Proteomes" id="UP000289794"/>
    </source>
</evidence>
<keyword evidence="3 4" id="KW-0732">Signal</keyword>
<dbReference type="Pfam" id="PF01547">
    <property type="entry name" value="SBP_bac_1"/>
    <property type="match status" value="1"/>
</dbReference>
<evidence type="ECO:0000256" key="3">
    <source>
        <dbReference type="ARBA" id="ARBA00022729"/>
    </source>
</evidence>
<gene>
    <name evidence="5" type="primary">cycB_8</name>
    <name evidence="5" type="ORF">PMF13cell1_05535</name>
</gene>
<dbReference type="InterPro" id="IPR006059">
    <property type="entry name" value="SBP"/>
</dbReference>
<dbReference type="Gene3D" id="3.40.190.10">
    <property type="entry name" value="Periplasmic binding protein-like II"/>
    <property type="match status" value="1"/>
</dbReference>
<dbReference type="Proteomes" id="UP000289794">
    <property type="component" value="Chromosome"/>
</dbReference>
<dbReference type="GO" id="GO:0042956">
    <property type="term" value="P:maltodextrin transmembrane transport"/>
    <property type="evidence" value="ECO:0007669"/>
    <property type="project" value="TreeGrafter"/>
</dbReference>
<dbReference type="CDD" id="cd14748">
    <property type="entry name" value="PBP2_UgpB"/>
    <property type="match status" value="1"/>
</dbReference>
<feature type="chain" id="PRO_5038664219" evidence="4">
    <location>
        <begin position="25"/>
        <end position="431"/>
    </location>
</feature>
<dbReference type="GO" id="GO:1901982">
    <property type="term" value="F:maltose binding"/>
    <property type="evidence" value="ECO:0007669"/>
    <property type="project" value="TreeGrafter"/>
</dbReference>
<feature type="signal peptide" evidence="4">
    <location>
        <begin position="1"/>
        <end position="24"/>
    </location>
</feature>
<dbReference type="SUPFAM" id="SSF53850">
    <property type="entry name" value="Periplasmic binding protein-like II"/>
    <property type="match status" value="1"/>
</dbReference>
<evidence type="ECO:0000313" key="5">
    <source>
        <dbReference type="EMBL" id="QBE99941.1"/>
    </source>
</evidence>
<dbReference type="RefSeq" id="WP_115623469.1">
    <property type="nucleotide sequence ID" value="NZ_CAXSWT010000042.1"/>
</dbReference>
<dbReference type="GO" id="GO:0015768">
    <property type="term" value="P:maltose transport"/>
    <property type="evidence" value="ECO:0007669"/>
    <property type="project" value="TreeGrafter"/>
</dbReference>
<name>A0A4P6M3Y5_9FIRM</name>
<comment type="similarity">
    <text evidence="1">Belongs to the bacterial solute-binding protein 1 family.</text>
</comment>
<dbReference type="KEGG" id="bpro:PMF13cell1_05535"/>
<protein>
    <submittedName>
        <fullName evidence="5">Cyclodextrin-binding protein</fullName>
    </submittedName>
</protein>
<evidence type="ECO:0000256" key="2">
    <source>
        <dbReference type="ARBA" id="ARBA00022448"/>
    </source>
</evidence>
<proteinExistence type="inferred from homology"/>
<keyword evidence="2" id="KW-0813">Transport</keyword>
<dbReference type="PANTHER" id="PTHR30061:SF50">
    <property type="entry name" value="MALTOSE_MALTODEXTRIN-BINDING PERIPLASMIC PROTEIN"/>
    <property type="match status" value="1"/>
</dbReference>
<dbReference type="GO" id="GO:0055052">
    <property type="term" value="C:ATP-binding cassette (ABC) transporter complex, substrate-binding subunit-containing"/>
    <property type="evidence" value="ECO:0007669"/>
    <property type="project" value="TreeGrafter"/>
</dbReference>
<dbReference type="AlphaFoldDB" id="A0A4P6M3Y5"/>
<evidence type="ECO:0000256" key="4">
    <source>
        <dbReference type="SAM" id="SignalP"/>
    </source>
</evidence>
<sequence>MKTRKMKKWAALSMTSLMAVSVLAGCGGDSDPGEKKGGEAASGKTEIVVWTRDSTVAAVKSAAKKYNEQNENVEVKVVEQPASQMADQLSLALSSGEAPDIVSLDCTKVPYFASIGAFADISDKYEALDYKDAFSEGMIKSGQLEGKTYAVPFAPDVSVLLYNKDQYQEAGLDPETPPKTWEELIDYSQKLTTADRYGYVYAGGDAGGHMFTFMPYVWNNGGEVLSEDGKTCELDSENAVAALSMFNDLTNTYKVTPPSVTTYSWNEAQDAFLTGKASQVVLGSAAIYSFISGEHGDMNWGACLLPKGPDGTEYASFSGGDSIGVTSQCKDVDAAWEFIQFSLSKEVQVDELAKGGLLPARSDFFDNEYFNNTPEYQVLKEALEVGHTPVSLKYDEMYVPILEAMQTCLNGEKTPEQAFKDAAEAINKIMQ</sequence>
<evidence type="ECO:0000256" key="1">
    <source>
        <dbReference type="ARBA" id="ARBA00008520"/>
    </source>
</evidence>
<dbReference type="PANTHER" id="PTHR30061">
    <property type="entry name" value="MALTOSE-BINDING PERIPLASMIC PROTEIN"/>
    <property type="match status" value="1"/>
</dbReference>
<dbReference type="PROSITE" id="PS51257">
    <property type="entry name" value="PROKAR_LIPOPROTEIN"/>
    <property type="match status" value="1"/>
</dbReference>
<reference evidence="5 6" key="1">
    <citation type="submission" date="2019-01" db="EMBL/GenBank/DDBJ databases">
        <title>PMF-metabolizing Aryl O-demethylase.</title>
        <authorList>
            <person name="Kim M."/>
        </authorList>
    </citation>
    <scope>NUCLEOTIDE SEQUENCE [LARGE SCALE GENOMIC DNA]</scope>
    <source>
        <strain evidence="5 6">PMF1</strain>
    </source>
</reference>
<dbReference type="EMBL" id="CP035945">
    <property type="protein sequence ID" value="QBE99941.1"/>
    <property type="molecule type" value="Genomic_DNA"/>
</dbReference>